<dbReference type="PROSITE" id="PS51318">
    <property type="entry name" value="TAT"/>
    <property type="match status" value="1"/>
</dbReference>
<dbReference type="EMBL" id="UINC01103245">
    <property type="protein sequence ID" value="SVC65478.1"/>
    <property type="molecule type" value="Genomic_DNA"/>
</dbReference>
<dbReference type="InterPro" id="IPR010869">
    <property type="entry name" value="DUF1501"/>
</dbReference>
<protein>
    <recommendedName>
        <fullName evidence="2">DUF1501 domain-containing protein</fullName>
    </recommendedName>
</protein>
<proteinExistence type="predicted"/>
<organism evidence="1">
    <name type="scientific">marine metagenome</name>
    <dbReference type="NCBI Taxonomy" id="408172"/>
    <lineage>
        <taxon>unclassified sequences</taxon>
        <taxon>metagenomes</taxon>
        <taxon>ecological metagenomes</taxon>
    </lineage>
</organism>
<dbReference type="AlphaFoldDB" id="A0A382NYA8"/>
<feature type="non-terminal residue" evidence="1">
    <location>
        <position position="303"/>
    </location>
</feature>
<evidence type="ECO:0008006" key="2">
    <source>
        <dbReference type="Google" id="ProtNLM"/>
    </source>
</evidence>
<accession>A0A382NYA8</accession>
<gene>
    <name evidence="1" type="ORF">METZ01_LOCUS318332</name>
</gene>
<reference evidence="1" key="1">
    <citation type="submission" date="2018-05" db="EMBL/GenBank/DDBJ databases">
        <authorList>
            <person name="Lanie J.A."/>
            <person name="Ng W.-L."/>
            <person name="Kazmierczak K.M."/>
            <person name="Andrzejewski T.M."/>
            <person name="Davidsen T.M."/>
            <person name="Wayne K.J."/>
            <person name="Tettelin H."/>
            <person name="Glass J.I."/>
            <person name="Rusch D."/>
            <person name="Podicherti R."/>
            <person name="Tsui H.-C.T."/>
            <person name="Winkler M.E."/>
        </authorList>
    </citation>
    <scope>NUCLEOTIDE SEQUENCE</scope>
</reference>
<sequence length="303" mass="33422">MLRLTENNHSRREFLSVGSLAMGGLALPHLLQAQDAIKQLGGVARDKTVIFLFMHGGPSQTETFDPKMDAPSGIRSMTGEIPTTIPGITFGPTFSKLARLNNKFSIIRSFTTESAAHDSKPIVSKHSKNAQIGSHYARVAGTSHPETGMPRNVWLHPQAVDPGATDPIMKLGKFDVTGPLGPAFAPFQPSGKGNLRRDMQLTVDSGRLDDRRTLLASLDQFRRTVESGKATQGLNKFQSQAFETLTGGISDAFDITKEDAKLIERYDTSKLMDVEKIRKAWNNRPRYQNHVNNLGKLMLLARR</sequence>
<evidence type="ECO:0000313" key="1">
    <source>
        <dbReference type="EMBL" id="SVC65478.1"/>
    </source>
</evidence>
<dbReference type="InterPro" id="IPR006311">
    <property type="entry name" value="TAT_signal"/>
</dbReference>
<name>A0A382NYA8_9ZZZZ</name>
<dbReference type="Pfam" id="PF07394">
    <property type="entry name" value="DUF1501"/>
    <property type="match status" value="1"/>
</dbReference>